<organism evidence="2 3">
    <name type="scientific">Achromobacter anxifer</name>
    <dbReference type="NCBI Taxonomy" id="1287737"/>
    <lineage>
        <taxon>Bacteria</taxon>
        <taxon>Pseudomonadati</taxon>
        <taxon>Pseudomonadota</taxon>
        <taxon>Betaproteobacteria</taxon>
        <taxon>Burkholderiales</taxon>
        <taxon>Alcaligenaceae</taxon>
        <taxon>Achromobacter</taxon>
    </lineage>
</organism>
<dbReference type="AlphaFoldDB" id="A0A6S7CSG8"/>
<protein>
    <submittedName>
        <fullName evidence="2">Uncharacterized protein</fullName>
    </submittedName>
</protein>
<feature type="chain" id="PRO_5028920645" evidence="1">
    <location>
        <begin position="21"/>
        <end position="145"/>
    </location>
</feature>
<gene>
    <name evidence="2" type="ORF">LMG26858_01661</name>
</gene>
<reference evidence="2 3" key="1">
    <citation type="submission" date="2020-04" db="EMBL/GenBank/DDBJ databases">
        <authorList>
            <person name="De Canck E."/>
        </authorList>
    </citation>
    <scope>NUCLEOTIDE SEQUENCE [LARGE SCALE GENOMIC DNA]</scope>
    <source>
        <strain evidence="2 3">LMG 26858</strain>
    </source>
</reference>
<evidence type="ECO:0000313" key="3">
    <source>
        <dbReference type="Proteomes" id="UP000494117"/>
    </source>
</evidence>
<dbReference type="InterPro" id="IPR020000">
    <property type="entry name" value="Phage_P2_LysB"/>
</dbReference>
<evidence type="ECO:0000313" key="2">
    <source>
        <dbReference type="EMBL" id="CAB3850084.1"/>
    </source>
</evidence>
<dbReference type="Proteomes" id="UP000494117">
    <property type="component" value="Unassembled WGS sequence"/>
</dbReference>
<accession>A0A6S7CSG8</accession>
<keyword evidence="1" id="KW-0732">Signal</keyword>
<sequence length="145" mass="16115">MAWRVAPYLLAAVLALVAWLQHQTVTQQETTLTAYGAVIERQGKEIGELADRLTSQRLDLVALTTQQEGFRAALDEREFNFERLKNEDSEVRSWADTVLPAGVVRLQQRPAITGAAGYAEYLRARDALHAAGQPAEDKRRPAAND</sequence>
<dbReference type="EMBL" id="CADILG010000009">
    <property type="protein sequence ID" value="CAB3850084.1"/>
    <property type="molecule type" value="Genomic_DNA"/>
</dbReference>
<proteinExistence type="predicted"/>
<dbReference type="NCBIfam" id="TIGR03495">
    <property type="entry name" value="phage_LysB"/>
    <property type="match status" value="1"/>
</dbReference>
<name>A0A6S7CSG8_9BURK</name>
<feature type="signal peptide" evidence="1">
    <location>
        <begin position="1"/>
        <end position="20"/>
    </location>
</feature>
<keyword evidence="3" id="KW-1185">Reference proteome</keyword>
<evidence type="ECO:0000256" key="1">
    <source>
        <dbReference type="SAM" id="SignalP"/>
    </source>
</evidence>